<dbReference type="STRING" id="417102.CA982_06570"/>
<name>A0A243QCV6_9ACTN</name>
<dbReference type="RefSeq" id="WP_086534541.1">
    <property type="nucleotide sequence ID" value="NZ_NGFO01000006.1"/>
</dbReference>
<evidence type="ECO:0000259" key="2">
    <source>
        <dbReference type="Pfam" id="PF13360"/>
    </source>
</evidence>
<dbReference type="SMART" id="SM00564">
    <property type="entry name" value="PQQ"/>
    <property type="match status" value="1"/>
</dbReference>
<dbReference type="Gene3D" id="2.130.10.10">
    <property type="entry name" value="YVTN repeat-like/Quinoprotein amine dehydrogenase"/>
    <property type="match status" value="2"/>
</dbReference>
<keyword evidence="4" id="KW-1185">Reference proteome</keyword>
<keyword evidence="1" id="KW-0732">Signal</keyword>
<comment type="caution">
    <text evidence="3">The sequence shown here is derived from an EMBL/GenBank/DDBJ whole genome shotgun (WGS) entry which is preliminary data.</text>
</comment>
<evidence type="ECO:0000313" key="3">
    <source>
        <dbReference type="EMBL" id="OUC79562.1"/>
    </source>
</evidence>
<dbReference type="SUPFAM" id="SSF50998">
    <property type="entry name" value="Quinoprotein alcohol dehydrogenase-like"/>
    <property type="match status" value="1"/>
</dbReference>
<evidence type="ECO:0000256" key="1">
    <source>
        <dbReference type="SAM" id="SignalP"/>
    </source>
</evidence>
<feature type="chain" id="PRO_5038704953" evidence="1">
    <location>
        <begin position="33"/>
        <end position="445"/>
    </location>
</feature>
<evidence type="ECO:0000313" key="4">
    <source>
        <dbReference type="Proteomes" id="UP000194632"/>
    </source>
</evidence>
<dbReference type="InterPro" id="IPR002372">
    <property type="entry name" value="PQQ_rpt_dom"/>
</dbReference>
<dbReference type="Pfam" id="PF13360">
    <property type="entry name" value="PQQ_2"/>
    <property type="match status" value="1"/>
</dbReference>
<dbReference type="Proteomes" id="UP000194632">
    <property type="component" value="Unassembled WGS sequence"/>
</dbReference>
<dbReference type="InterPro" id="IPR015943">
    <property type="entry name" value="WD40/YVTN_repeat-like_dom_sf"/>
</dbReference>
<dbReference type="OrthoDB" id="6189277at2"/>
<dbReference type="InterPro" id="IPR011047">
    <property type="entry name" value="Quinoprotein_ADH-like_sf"/>
</dbReference>
<dbReference type="AlphaFoldDB" id="A0A243QCV6"/>
<reference evidence="3 4" key="1">
    <citation type="submission" date="2017-05" db="EMBL/GenBank/DDBJ databases">
        <title>Biotechnological potential of actinobacteria isolated from South African environments.</title>
        <authorList>
            <person name="Le Roes-Hill M."/>
            <person name="Prins A."/>
            <person name="Durrell K.A."/>
        </authorList>
    </citation>
    <scope>NUCLEOTIDE SEQUENCE [LARGE SCALE GENOMIC DNA]</scope>
    <source>
        <strain evidence="3">BS2</strain>
    </source>
</reference>
<gene>
    <name evidence="3" type="ORF">CA982_06570</name>
</gene>
<accession>A0A243QCV6</accession>
<feature type="signal peptide" evidence="1">
    <location>
        <begin position="1"/>
        <end position="32"/>
    </location>
</feature>
<proteinExistence type="predicted"/>
<dbReference type="EMBL" id="NGFO01000006">
    <property type="protein sequence ID" value="OUC79562.1"/>
    <property type="molecule type" value="Genomic_DNA"/>
</dbReference>
<sequence length="445" mass="46942">MAFARPQVSRRRRSALTRLLVALTAVSSLVLAGCSDGHIDVRSVPSVGWPSYGGVPGNANFAYADVPEDLTLSWTRPTGGPVTAPVTISGKGNVGVTSNAAAGCNVLVLDSRSGRKNFCKDMRAGVEINAMLVDQYDQPYLGEESTFLAFNAGGAIRWRAGVIGVPLSAKFAAPNTVLVASTQGQILLIDTQRNELLAPEVKLRADADPAQPLRGFGDCVRNGPQCAIPAPPAVDTQRELFYLNFFPQGAATSQIRAMKYGPVAGNREVRTAWQADVPSGVVGTPTLSADGATLYAFSRDGKIVALNTDDGSTRWTHDIGGHGFATMTVSPDGLIIPTGSLGAPLTLLRDRGDRAEQVWQRTDLATVSLSALTQQQTAWTVARDPGKDSLSLVEVSTTDGATTRTLPLPDSRGFATGVSVSYSGQIATATNLGEVYFFDSKANLE</sequence>
<organism evidence="3 4">
    <name type="scientific">Gordonia lacunae</name>
    <dbReference type="NCBI Taxonomy" id="417102"/>
    <lineage>
        <taxon>Bacteria</taxon>
        <taxon>Bacillati</taxon>
        <taxon>Actinomycetota</taxon>
        <taxon>Actinomycetes</taxon>
        <taxon>Mycobacteriales</taxon>
        <taxon>Gordoniaceae</taxon>
        <taxon>Gordonia</taxon>
    </lineage>
</organism>
<dbReference type="PROSITE" id="PS51257">
    <property type="entry name" value="PROKAR_LIPOPROTEIN"/>
    <property type="match status" value="1"/>
</dbReference>
<protein>
    <submittedName>
        <fullName evidence="3">Pyrrolo-quinoline quinone</fullName>
    </submittedName>
</protein>
<feature type="domain" description="Pyrrolo-quinoline quinone repeat" evidence="2">
    <location>
        <begin position="270"/>
        <end position="412"/>
    </location>
</feature>
<dbReference type="InterPro" id="IPR018391">
    <property type="entry name" value="PQQ_b-propeller_rpt"/>
</dbReference>